<dbReference type="GO" id="GO:0005886">
    <property type="term" value="C:plasma membrane"/>
    <property type="evidence" value="ECO:0007669"/>
    <property type="project" value="UniProtKB-SubCell"/>
</dbReference>
<comment type="subcellular location">
    <subcellularLocation>
        <location evidence="7">Cell membrane</location>
        <topology evidence="7">Multi-pass membrane protein</topology>
    </subcellularLocation>
    <subcellularLocation>
        <location evidence="1">Membrane</location>
    </subcellularLocation>
</comment>
<evidence type="ECO:0000256" key="7">
    <source>
        <dbReference type="RuleBase" id="RU003639"/>
    </source>
</evidence>
<gene>
    <name evidence="9" type="ORF">DesfrDRAFT_2239</name>
</gene>
<evidence type="ECO:0000256" key="6">
    <source>
        <dbReference type="ARBA" id="ARBA00023136"/>
    </source>
</evidence>
<evidence type="ECO:0000256" key="3">
    <source>
        <dbReference type="ARBA" id="ARBA00022448"/>
    </source>
</evidence>
<proteinExistence type="inferred from homology"/>
<evidence type="ECO:0000256" key="1">
    <source>
        <dbReference type="ARBA" id="ARBA00004370"/>
    </source>
</evidence>
<evidence type="ECO:0000256" key="4">
    <source>
        <dbReference type="ARBA" id="ARBA00022692"/>
    </source>
</evidence>
<dbReference type="Gene3D" id="1.20.58.1610">
    <property type="entry name" value="NADH:ubiquinone/plastoquinone oxidoreductase, chain 3"/>
    <property type="match status" value="1"/>
</dbReference>
<protein>
    <recommendedName>
        <fullName evidence="7">NADH-quinone oxidoreductase subunit</fullName>
        <ecNumber evidence="7">7.1.1.-</ecNumber>
    </recommendedName>
</protein>
<dbReference type="GO" id="GO:0008137">
    <property type="term" value="F:NADH dehydrogenase (ubiquinone) activity"/>
    <property type="evidence" value="ECO:0007669"/>
    <property type="project" value="InterPro"/>
</dbReference>
<comment type="function">
    <text evidence="7">NDH-1 shuttles electrons from NADH, via FMN and iron-sulfur (Fe-S) centers, to quinones in the respiratory chain.</text>
</comment>
<organism evidence="9 10">
    <name type="scientific">Solidesulfovibrio fructosivorans JJ]</name>
    <dbReference type="NCBI Taxonomy" id="596151"/>
    <lineage>
        <taxon>Bacteria</taxon>
        <taxon>Pseudomonadati</taxon>
        <taxon>Thermodesulfobacteriota</taxon>
        <taxon>Desulfovibrionia</taxon>
        <taxon>Desulfovibrionales</taxon>
        <taxon>Desulfovibrionaceae</taxon>
        <taxon>Solidesulfovibrio</taxon>
    </lineage>
</organism>
<dbReference type="GO" id="GO:0048038">
    <property type="term" value="F:quinone binding"/>
    <property type="evidence" value="ECO:0007669"/>
    <property type="project" value="UniProtKB-KW"/>
</dbReference>
<dbReference type="PANTHER" id="PTHR11058">
    <property type="entry name" value="NADH-UBIQUINONE OXIDOREDUCTASE CHAIN 3"/>
    <property type="match status" value="1"/>
</dbReference>
<dbReference type="STRING" id="596151.DesfrDRAFT_2239"/>
<dbReference type="GO" id="GO:0030964">
    <property type="term" value="C:NADH dehydrogenase complex"/>
    <property type="evidence" value="ECO:0007669"/>
    <property type="project" value="TreeGrafter"/>
</dbReference>
<sequence precursor="true">MVFTWFQAAILLFFLGGVLFAAGPLLAELFIAPKAHGGALAETYECGVPTHGPSWVRFGINYYFYALIFLAFEVDILYLFPVAALFAKPQGGVAAIKLLVFIAVLGAAIIYFMRKGVFTWPRRIQVRVAPRP</sequence>
<keyword evidence="7" id="KW-0874">Quinone</keyword>
<dbReference type="AlphaFoldDB" id="E1JXB5"/>
<evidence type="ECO:0000313" key="10">
    <source>
        <dbReference type="Proteomes" id="UP000006250"/>
    </source>
</evidence>
<reference evidence="9 10" key="1">
    <citation type="submission" date="2010-08" db="EMBL/GenBank/DDBJ databases">
        <title>The draft genome of Desulfovibrio fructosovorans JJ.</title>
        <authorList>
            <consortium name="US DOE Joint Genome Institute (JGI-PGF)"/>
            <person name="Lucas S."/>
            <person name="Copeland A."/>
            <person name="Lapidus A."/>
            <person name="Cheng J.-F."/>
            <person name="Bruce D."/>
            <person name="Goodwin L."/>
            <person name="Pitluck S."/>
            <person name="Land M.L."/>
            <person name="Hauser L."/>
            <person name="Chang Y.-J."/>
            <person name="Jeffries C."/>
            <person name="Wall J.D."/>
            <person name="Stahl D.A."/>
            <person name="Arkin A.P."/>
            <person name="Dehal P."/>
            <person name="Stolyar S.M."/>
            <person name="Hazen T.C."/>
            <person name="Woyke T.J."/>
        </authorList>
    </citation>
    <scope>NUCLEOTIDE SEQUENCE [LARGE SCALE GENOMIC DNA]</scope>
    <source>
        <strain evidence="9 10">JJ</strain>
    </source>
</reference>
<accession>E1JXB5</accession>
<keyword evidence="4 7" id="KW-0812">Transmembrane</keyword>
<name>E1JXB5_SOLFR</name>
<dbReference type="InterPro" id="IPR000440">
    <property type="entry name" value="NADH_UbQ/plastoQ_OxRdtase_su3"/>
</dbReference>
<feature type="transmembrane region" description="Helical" evidence="8">
    <location>
        <begin position="62"/>
        <end position="87"/>
    </location>
</feature>
<dbReference type="RefSeq" id="WP_005993884.1">
    <property type="nucleotide sequence ID" value="NZ_AECZ01000013.1"/>
</dbReference>
<keyword evidence="3" id="KW-0813">Transport</keyword>
<evidence type="ECO:0000313" key="9">
    <source>
        <dbReference type="EMBL" id="EFL51080.1"/>
    </source>
</evidence>
<dbReference type="Proteomes" id="UP000006250">
    <property type="component" value="Unassembled WGS sequence"/>
</dbReference>
<dbReference type="EMBL" id="AECZ01000013">
    <property type="protein sequence ID" value="EFL51080.1"/>
    <property type="molecule type" value="Genomic_DNA"/>
</dbReference>
<evidence type="ECO:0000256" key="5">
    <source>
        <dbReference type="ARBA" id="ARBA00022989"/>
    </source>
</evidence>
<keyword evidence="5 8" id="KW-1133">Transmembrane helix</keyword>
<feature type="transmembrane region" description="Helical" evidence="8">
    <location>
        <begin position="94"/>
        <end position="113"/>
    </location>
</feature>
<comment type="similarity">
    <text evidence="2 7">Belongs to the complex I subunit 3 family.</text>
</comment>
<keyword evidence="10" id="KW-1185">Reference proteome</keyword>
<comment type="caution">
    <text evidence="9">The sequence shown here is derived from an EMBL/GenBank/DDBJ whole genome shotgun (WGS) entry which is preliminary data.</text>
</comment>
<evidence type="ECO:0000256" key="8">
    <source>
        <dbReference type="SAM" id="Phobius"/>
    </source>
</evidence>
<dbReference type="InterPro" id="IPR038430">
    <property type="entry name" value="NDAH_ubi_oxred_su3_sf"/>
</dbReference>
<dbReference type="EC" id="7.1.1.-" evidence="7"/>
<keyword evidence="6 8" id="KW-0472">Membrane</keyword>
<keyword evidence="9" id="KW-0830">Ubiquinone</keyword>
<dbReference type="PANTHER" id="PTHR11058:SF9">
    <property type="entry name" value="NADH-UBIQUINONE OXIDOREDUCTASE CHAIN 3"/>
    <property type="match status" value="1"/>
</dbReference>
<keyword evidence="7" id="KW-0520">NAD</keyword>
<dbReference type="OrthoDB" id="9791970at2"/>
<evidence type="ECO:0000256" key="2">
    <source>
        <dbReference type="ARBA" id="ARBA00008472"/>
    </source>
</evidence>
<dbReference type="eggNOG" id="COG0838">
    <property type="taxonomic scope" value="Bacteria"/>
</dbReference>
<comment type="catalytic activity">
    <reaction evidence="7">
        <text>a quinone + NADH + 5 H(+)(in) = a quinol + NAD(+) + 4 H(+)(out)</text>
        <dbReference type="Rhea" id="RHEA:57888"/>
        <dbReference type="ChEBI" id="CHEBI:15378"/>
        <dbReference type="ChEBI" id="CHEBI:24646"/>
        <dbReference type="ChEBI" id="CHEBI:57540"/>
        <dbReference type="ChEBI" id="CHEBI:57945"/>
        <dbReference type="ChEBI" id="CHEBI:132124"/>
    </reaction>
</comment>
<dbReference type="Pfam" id="PF00507">
    <property type="entry name" value="Oxidored_q4"/>
    <property type="match status" value="1"/>
</dbReference>